<organism evidence="3 4">
    <name type="scientific">Protea cynaroides</name>
    <dbReference type="NCBI Taxonomy" id="273540"/>
    <lineage>
        <taxon>Eukaryota</taxon>
        <taxon>Viridiplantae</taxon>
        <taxon>Streptophyta</taxon>
        <taxon>Embryophyta</taxon>
        <taxon>Tracheophyta</taxon>
        <taxon>Spermatophyta</taxon>
        <taxon>Magnoliopsida</taxon>
        <taxon>Proteales</taxon>
        <taxon>Proteaceae</taxon>
        <taxon>Protea</taxon>
    </lineage>
</organism>
<evidence type="ECO:0000256" key="1">
    <source>
        <dbReference type="ARBA" id="ARBA00022737"/>
    </source>
</evidence>
<reference evidence="3" key="1">
    <citation type="journal article" date="2023" name="Plant J.">
        <title>The genome of the king protea, Protea cynaroides.</title>
        <authorList>
            <person name="Chang J."/>
            <person name="Duong T.A."/>
            <person name="Schoeman C."/>
            <person name="Ma X."/>
            <person name="Roodt D."/>
            <person name="Barker N."/>
            <person name="Li Z."/>
            <person name="Van de Peer Y."/>
            <person name="Mizrachi E."/>
        </authorList>
    </citation>
    <scope>NUCLEOTIDE SEQUENCE</scope>
    <source>
        <tissue evidence="3">Young leaves</tissue>
    </source>
</reference>
<dbReference type="AlphaFoldDB" id="A0A9Q0KV06"/>
<proteinExistence type="predicted"/>
<dbReference type="InterPro" id="IPR011990">
    <property type="entry name" value="TPR-like_helical_dom_sf"/>
</dbReference>
<keyword evidence="1" id="KW-0677">Repeat</keyword>
<dbReference type="GO" id="GO:0003729">
    <property type="term" value="F:mRNA binding"/>
    <property type="evidence" value="ECO:0007669"/>
    <property type="project" value="TreeGrafter"/>
</dbReference>
<dbReference type="PANTHER" id="PTHR47932:SF1">
    <property type="entry name" value="PENTATRICOPEPTIDE REPEAT-CONTAINING PROTEIN"/>
    <property type="match status" value="1"/>
</dbReference>
<dbReference type="PROSITE" id="PS51375">
    <property type="entry name" value="PPR"/>
    <property type="match status" value="1"/>
</dbReference>
<dbReference type="Proteomes" id="UP001141806">
    <property type="component" value="Unassembled WGS sequence"/>
</dbReference>
<protein>
    <recommendedName>
        <fullName evidence="5">Pentatricopeptide repeat-containing protein</fullName>
    </recommendedName>
</protein>
<evidence type="ECO:0008006" key="5">
    <source>
        <dbReference type="Google" id="ProtNLM"/>
    </source>
</evidence>
<dbReference type="Gene3D" id="1.25.40.10">
    <property type="entry name" value="Tetratricopeptide repeat domain"/>
    <property type="match status" value="1"/>
</dbReference>
<name>A0A9Q0KV06_9MAGN</name>
<accession>A0A9Q0KV06</accession>
<dbReference type="InterPro" id="IPR002885">
    <property type="entry name" value="PPR_rpt"/>
</dbReference>
<evidence type="ECO:0000256" key="2">
    <source>
        <dbReference type="PROSITE-ProRule" id="PRU00708"/>
    </source>
</evidence>
<evidence type="ECO:0000313" key="3">
    <source>
        <dbReference type="EMBL" id="KAJ4976876.1"/>
    </source>
</evidence>
<feature type="repeat" description="PPR" evidence="2">
    <location>
        <begin position="153"/>
        <end position="187"/>
    </location>
</feature>
<dbReference type="EMBL" id="JAMYWD010000003">
    <property type="protein sequence ID" value="KAJ4976876.1"/>
    <property type="molecule type" value="Genomic_DNA"/>
</dbReference>
<dbReference type="OrthoDB" id="1938089at2759"/>
<dbReference type="NCBIfam" id="TIGR00756">
    <property type="entry name" value="PPR"/>
    <property type="match status" value="1"/>
</dbReference>
<comment type="caution">
    <text evidence="3">The sequence shown here is derived from an EMBL/GenBank/DDBJ whole genome shotgun (WGS) entry which is preliminary data.</text>
</comment>
<dbReference type="Pfam" id="PF12854">
    <property type="entry name" value="PPR_1"/>
    <property type="match status" value="1"/>
</dbReference>
<evidence type="ECO:0000313" key="4">
    <source>
        <dbReference type="Proteomes" id="UP001141806"/>
    </source>
</evidence>
<dbReference type="PANTHER" id="PTHR47932">
    <property type="entry name" value="ATPASE EXPRESSION PROTEIN 3"/>
    <property type="match status" value="1"/>
</dbReference>
<sequence>MKTSVQLLLQRAASLLSSHPKSKFLLSNPIWSAATEHTLLTQEELTEINLLVPRLCESNHFPEAIRLIDAALLTNPPLKSLPLSVLIDRLTAEPDMTQSMSLLNHLKHNPNAHPALAPINQMFLVSYFKKHRFKEAMKIFSWMSRPDSPCNPDAMVYRIVIGGFCRNGKTLEALKVMRAMLGANTIPDTDLRTWVYRSLLREARIGEAQEWNQTLVSIGNGEHLVPESLGVYRNIQVENAACYCGSLHCKRVD</sequence>
<gene>
    <name evidence="3" type="ORF">NE237_001982</name>
</gene>
<keyword evidence="4" id="KW-1185">Reference proteome</keyword>